<proteinExistence type="predicted"/>
<accession>A0ABD7PND8</accession>
<evidence type="ECO:0000313" key="2">
    <source>
        <dbReference type="Proteomes" id="UP000292036"/>
    </source>
</evidence>
<sequence>MVSGRVAICAPREHDAEKCERFSDDIMLLLIKLEQDSDFGPTRPKIILFWKYGLQFIGCLCRDKGIPALQRRASALKSAAAALHENRLTLQPATAVPVICRPIIKK</sequence>
<name>A0ABD7PND8_RHILE</name>
<organism evidence="1 2">
    <name type="scientific">Rhizobium leguminosarum</name>
    <dbReference type="NCBI Taxonomy" id="384"/>
    <lineage>
        <taxon>Bacteria</taxon>
        <taxon>Pseudomonadati</taxon>
        <taxon>Pseudomonadota</taxon>
        <taxon>Alphaproteobacteria</taxon>
        <taxon>Hyphomicrobiales</taxon>
        <taxon>Rhizobiaceae</taxon>
        <taxon>Rhizobium/Agrobacterium group</taxon>
        <taxon>Rhizobium</taxon>
    </lineage>
</organism>
<protein>
    <recommendedName>
        <fullName evidence="3">Transposase</fullName>
    </recommendedName>
</protein>
<dbReference type="AlphaFoldDB" id="A0ABD7PND8"/>
<reference evidence="1 2" key="1">
    <citation type="submission" date="2019-02" db="EMBL/GenBank/DDBJ databases">
        <title>The genomic architecture of introgression among sibling species of bacteria.</title>
        <authorList>
            <person name="Cavassim M.I.A."/>
            <person name="Moeskjaer S."/>
            <person name="Moslemi C."/>
            <person name="Fields B."/>
            <person name="Bachmann A."/>
            <person name="Vilhjalmsson B."/>
            <person name="Schierup M.H."/>
            <person name="Young J.P.W."/>
            <person name="Andersen S.U."/>
        </authorList>
    </citation>
    <scope>NUCLEOTIDE SEQUENCE [LARGE SCALE GENOMIC DNA]</scope>
    <source>
        <strain evidence="1 2">SM151B</strain>
    </source>
</reference>
<dbReference type="EMBL" id="SIPS01000001">
    <property type="protein sequence ID" value="TAW28445.1"/>
    <property type="molecule type" value="Genomic_DNA"/>
</dbReference>
<dbReference type="Proteomes" id="UP000292036">
    <property type="component" value="Unassembled WGS sequence"/>
</dbReference>
<evidence type="ECO:0000313" key="1">
    <source>
        <dbReference type="EMBL" id="TAW28445.1"/>
    </source>
</evidence>
<evidence type="ECO:0008006" key="3">
    <source>
        <dbReference type="Google" id="ProtNLM"/>
    </source>
</evidence>
<comment type="caution">
    <text evidence="1">The sequence shown here is derived from an EMBL/GenBank/DDBJ whole genome shotgun (WGS) entry which is preliminary data.</text>
</comment>
<gene>
    <name evidence="1" type="ORF">ELI19_02505</name>
</gene>